<dbReference type="Gene3D" id="3.30.710.10">
    <property type="entry name" value="Potassium Channel Kv1.1, Chain A"/>
    <property type="match status" value="1"/>
</dbReference>
<accession>A0A194X6P8</accession>
<dbReference type="RefSeq" id="XP_018070206.1">
    <property type="nucleotide sequence ID" value="XM_018213158.1"/>
</dbReference>
<organism evidence="1 2">
    <name type="scientific">Mollisia scopiformis</name>
    <name type="common">Conifer needle endophyte fungus</name>
    <name type="synonym">Phialocephala scopiformis</name>
    <dbReference type="NCBI Taxonomy" id="149040"/>
    <lineage>
        <taxon>Eukaryota</taxon>
        <taxon>Fungi</taxon>
        <taxon>Dikarya</taxon>
        <taxon>Ascomycota</taxon>
        <taxon>Pezizomycotina</taxon>
        <taxon>Leotiomycetes</taxon>
        <taxon>Helotiales</taxon>
        <taxon>Mollisiaceae</taxon>
        <taxon>Mollisia</taxon>
    </lineage>
</organism>
<dbReference type="EMBL" id="KQ947417">
    <property type="protein sequence ID" value="KUJ15851.1"/>
    <property type="molecule type" value="Genomic_DNA"/>
</dbReference>
<proteinExistence type="predicted"/>
<dbReference type="CDD" id="cd18186">
    <property type="entry name" value="BTB_POZ_ZBTB_KLHL-like"/>
    <property type="match status" value="1"/>
</dbReference>
<evidence type="ECO:0000313" key="2">
    <source>
        <dbReference type="Proteomes" id="UP000070700"/>
    </source>
</evidence>
<dbReference type="InterPro" id="IPR011333">
    <property type="entry name" value="SKP1/BTB/POZ_sf"/>
</dbReference>
<dbReference type="SUPFAM" id="SSF54695">
    <property type="entry name" value="POZ domain"/>
    <property type="match status" value="1"/>
</dbReference>
<dbReference type="Proteomes" id="UP000070700">
    <property type="component" value="Unassembled WGS sequence"/>
</dbReference>
<keyword evidence="2" id="KW-1185">Reference proteome</keyword>
<dbReference type="AlphaFoldDB" id="A0A194X6P8"/>
<dbReference type="KEGG" id="psco:LY89DRAFT_670390"/>
<evidence type="ECO:0008006" key="3">
    <source>
        <dbReference type="Google" id="ProtNLM"/>
    </source>
</evidence>
<dbReference type="GeneID" id="28822884"/>
<dbReference type="InParanoid" id="A0A194X6P8"/>
<gene>
    <name evidence="1" type="ORF">LY89DRAFT_670390</name>
</gene>
<sequence>MSVTNIIFDPEGDLLLRLLEPKTGSAVEDKVGPSAPEATSMEEFHMLVSSKHLKLASPVFRAMFQPGFLEGQILQSQARAQIDMPDDDPEAFGLLMNAIHGLSSKMPITVNLKTLTALALVVDKYQSEATFPYAQRWCLVLGDAFDWKNAPMSGIVSWLCICWVFKMPQSFKMVSRVAERRSSSRLKAVDLPLPEIVLDRIEAKRQSAIDEIIQDLNLNYTKLSSKVLQCRHNPGAPTIREIKFACDSKVLGTLIKGLATQDLWPLPKAPYEGLSFDTVVTRVRDAKFNAPCTEKHFTPSFKANKVEKDMDGLDLDTLMSVEKTSKTLQQLNLSKS</sequence>
<dbReference type="OrthoDB" id="5326346at2759"/>
<protein>
    <recommendedName>
        <fullName evidence="3">BTB domain-containing protein</fullName>
    </recommendedName>
</protein>
<evidence type="ECO:0000313" key="1">
    <source>
        <dbReference type="EMBL" id="KUJ15851.1"/>
    </source>
</evidence>
<reference evidence="1 2" key="1">
    <citation type="submission" date="2015-10" db="EMBL/GenBank/DDBJ databases">
        <title>Full genome of DAOMC 229536 Phialocephala scopiformis, a fungal endophyte of spruce producing the potent anti-insectan compound rugulosin.</title>
        <authorList>
            <consortium name="DOE Joint Genome Institute"/>
            <person name="Walker A.K."/>
            <person name="Frasz S.L."/>
            <person name="Seifert K.A."/>
            <person name="Miller J.D."/>
            <person name="Mondo S.J."/>
            <person name="Labutti K."/>
            <person name="Lipzen A."/>
            <person name="Dockter R."/>
            <person name="Kennedy M."/>
            <person name="Grigoriev I.V."/>
            <person name="Spatafora J.W."/>
        </authorList>
    </citation>
    <scope>NUCLEOTIDE SEQUENCE [LARGE SCALE GENOMIC DNA]</scope>
    <source>
        <strain evidence="1 2">CBS 120377</strain>
    </source>
</reference>
<name>A0A194X6P8_MOLSC</name>